<evidence type="ECO:0000256" key="1">
    <source>
        <dbReference type="SAM" id="MobiDB-lite"/>
    </source>
</evidence>
<feature type="compositionally biased region" description="Polar residues" evidence="1">
    <location>
        <begin position="21"/>
        <end position="32"/>
    </location>
</feature>
<name>A0AAV7SNL4_PLEWA</name>
<comment type="caution">
    <text evidence="2">The sequence shown here is derived from an EMBL/GenBank/DDBJ whole genome shotgun (WGS) entry which is preliminary data.</text>
</comment>
<feature type="compositionally biased region" description="Basic residues" evidence="1">
    <location>
        <begin position="39"/>
        <end position="48"/>
    </location>
</feature>
<dbReference type="AlphaFoldDB" id="A0AAV7SNL4"/>
<feature type="region of interest" description="Disordered" evidence="1">
    <location>
        <begin position="18"/>
        <end position="101"/>
    </location>
</feature>
<organism evidence="2 3">
    <name type="scientific">Pleurodeles waltl</name>
    <name type="common">Iberian ribbed newt</name>
    <dbReference type="NCBI Taxonomy" id="8319"/>
    <lineage>
        <taxon>Eukaryota</taxon>
        <taxon>Metazoa</taxon>
        <taxon>Chordata</taxon>
        <taxon>Craniata</taxon>
        <taxon>Vertebrata</taxon>
        <taxon>Euteleostomi</taxon>
        <taxon>Amphibia</taxon>
        <taxon>Batrachia</taxon>
        <taxon>Caudata</taxon>
        <taxon>Salamandroidea</taxon>
        <taxon>Salamandridae</taxon>
        <taxon>Pleurodelinae</taxon>
        <taxon>Pleurodeles</taxon>
    </lineage>
</organism>
<dbReference type="EMBL" id="JANPWB010000008">
    <property type="protein sequence ID" value="KAJ1165672.1"/>
    <property type="molecule type" value="Genomic_DNA"/>
</dbReference>
<feature type="compositionally biased region" description="Basic and acidic residues" evidence="1">
    <location>
        <begin position="49"/>
        <end position="101"/>
    </location>
</feature>
<proteinExistence type="predicted"/>
<accession>A0AAV7SNL4</accession>
<keyword evidence="3" id="KW-1185">Reference proteome</keyword>
<sequence length="117" mass="13163">MARWARPGQDCFGRCLHPTALHTSTGGSSPRQSALTTARSRRLRGRAAHRGDMKIKGGKELMSGKEEREGGKLDLKEGEDMKRVAKRHHPEELKDDKRSKAEEMQKIGMARREMPGQ</sequence>
<reference evidence="2" key="1">
    <citation type="journal article" date="2022" name="bioRxiv">
        <title>Sequencing and chromosome-scale assembly of the giantPleurodeles waltlgenome.</title>
        <authorList>
            <person name="Brown T."/>
            <person name="Elewa A."/>
            <person name="Iarovenko S."/>
            <person name="Subramanian E."/>
            <person name="Araus A.J."/>
            <person name="Petzold A."/>
            <person name="Susuki M."/>
            <person name="Suzuki K.-i.T."/>
            <person name="Hayashi T."/>
            <person name="Toyoda A."/>
            <person name="Oliveira C."/>
            <person name="Osipova E."/>
            <person name="Leigh N.D."/>
            <person name="Simon A."/>
            <person name="Yun M.H."/>
        </authorList>
    </citation>
    <scope>NUCLEOTIDE SEQUENCE</scope>
    <source>
        <strain evidence="2">20211129_DDA</strain>
        <tissue evidence="2">Liver</tissue>
    </source>
</reference>
<dbReference type="Proteomes" id="UP001066276">
    <property type="component" value="Chromosome 4_2"/>
</dbReference>
<gene>
    <name evidence="2" type="ORF">NDU88_006089</name>
</gene>
<protein>
    <submittedName>
        <fullName evidence="2">Uncharacterized protein</fullName>
    </submittedName>
</protein>
<evidence type="ECO:0000313" key="2">
    <source>
        <dbReference type="EMBL" id="KAJ1165672.1"/>
    </source>
</evidence>
<evidence type="ECO:0000313" key="3">
    <source>
        <dbReference type="Proteomes" id="UP001066276"/>
    </source>
</evidence>